<protein>
    <submittedName>
        <fullName evidence="1">Uncharacterized protein</fullName>
    </submittedName>
</protein>
<evidence type="ECO:0000313" key="1">
    <source>
        <dbReference type="EnsemblPlants" id="Kaladp1112s0004.1.v1.1.CDS.1"/>
    </source>
</evidence>
<sequence length="82" mass="9224">MSEQCPFPTFPTFLRSPPSLLHLFSLNLNFDFESLGILMRNRGSIRSRSGAGARCDSGSGGEVVTVQIWPQIKRIWAAERQR</sequence>
<dbReference type="Gramene" id="Kaladp1112s0004.1.v1.1">
    <property type="protein sequence ID" value="Kaladp1112s0004.1.v1.1.CDS.1"/>
    <property type="gene ID" value="Kaladp1112s0004.v1.1"/>
</dbReference>
<proteinExistence type="predicted"/>
<keyword evidence="2" id="KW-1185">Reference proteome</keyword>
<reference evidence="1" key="1">
    <citation type="submission" date="2021-01" db="UniProtKB">
        <authorList>
            <consortium name="EnsemblPlants"/>
        </authorList>
    </citation>
    <scope>IDENTIFICATION</scope>
</reference>
<dbReference type="AlphaFoldDB" id="A0A7N1A7Y2"/>
<evidence type="ECO:0000313" key="2">
    <source>
        <dbReference type="Proteomes" id="UP000594263"/>
    </source>
</evidence>
<dbReference type="EnsemblPlants" id="Kaladp1112s0004.1.v1.1">
    <property type="protein sequence ID" value="Kaladp1112s0004.1.v1.1.CDS.1"/>
    <property type="gene ID" value="Kaladp1112s0004.v1.1"/>
</dbReference>
<accession>A0A7N1A7Y2</accession>
<dbReference type="Proteomes" id="UP000594263">
    <property type="component" value="Unplaced"/>
</dbReference>
<organism evidence="1 2">
    <name type="scientific">Kalanchoe fedtschenkoi</name>
    <name type="common">Lavender scallops</name>
    <name type="synonym">South American air plant</name>
    <dbReference type="NCBI Taxonomy" id="63787"/>
    <lineage>
        <taxon>Eukaryota</taxon>
        <taxon>Viridiplantae</taxon>
        <taxon>Streptophyta</taxon>
        <taxon>Embryophyta</taxon>
        <taxon>Tracheophyta</taxon>
        <taxon>Spermatophyta</taxon>
        <taxon>Magnoliopsida</taxon>
        <taxon>eudicotyledons</taxon>
        <taxon>Gunneridae</taxon>
        <taxon>Pentapetalae</taxon>
        <taxon>Saxifragales</taxon>
        <taxon>Crassulaceae</taxon>
        <taxon>Kalanchoe</taxon>
    </lineage>
</organism>
<name>A0A7N1A7Y2_KALFE</name>